<organism evidence="2 3">
    <name type="scientific">Polypedilum vanderplanki</name>
    <name type="common">Sleeping chironomid midge</name>
    <dbReference type="NCBI Taxonomy" id="319348"/>
    <lineage>
        <taxon>Eukaryota</taxon>
        <taxon>Metazoa</taxon>
        <taxon>Ecdysozoa</taxon>
        <taxon>Arthropoda</taxon>
        <taxon>Hexapoda</taxon>
        <taxon>Insecta</taxon>
        <taxon>Pterygota</taxon>
        <taxon>Neoptera</taxon>
        <taxon>Endopterygota</taxon>
        <taxon>Diptera</taxon>
        <taxon>Nematocera</taxon>
        <taxon>Chironomoidea</taxon>
        <taxon>Chironomidae</taxon>
        <taxon>Chironominae</taxon>
        <taxon>Polypedilum</taxon>
        <taxon>Polypedilum</taxon>
    </lineage>
</organism>
<evidence type="ECO:0000313" key="3">
    <source>
        <dbReference type="Proteomes" id="UP001107558"/>
    </source>
</evidence>
<feature type="chain" id="PRO_5039931398" evidence="1">
    <location>
        <begin position="19"/>
        <end position="108"/>
    </location>
</feature>
<protein>
    <submittedName>
        <fullName evidence="2">Uncharacterized protein</fullName>
    </submittedName>
</protein>
<dbReference type="AlphaFoldDB" id="A0A9J6BXL8"/>
<dbReference type="EMBL" id="JADBJN010000002">
    <property type="protein sequence ID" value="KAG5674432.1"/>
    <property type="molecule type" value="Genomic_DNA"/>
</dbReference>
<gene>
    <name evidence="2" type="ORF">PVAND_004403</name>
</gene>
<keyword evidence="1" id="KW-0732">Signal</keyword>
<keyword evidence="3" id="KW-1185">Reference proteome</keyword>
<reference evidence="2" key="1">
    <citation type="submission" date="2021-03" db="EMBL/GenBank/DDBJ databases">
        <title>Chromosome level genome of the anhydrobiotic midge Polypedilum vanderplanki.</title>
        <authorList>
            <person name="Yoshida Y."/>
            <person name="Kikawada T."/>
            <person name="Gusev O."/>
        </authorList>
    </citation>
    <scope>NUCLEOTIDE SEQUENCE</scope>
    <source>
        <strain evidence="2">NIAS01</strain>
        <tissue evidence="2">Whole body or cell culture</tissue>
    </source>
</reference>
<evidence type="ECO:0000256" key="1">
    <source>
        <dbReference type="SAM" id="SignalP"/>
    </source>
</evidence>
<evidence type="ECO:0000313" key="2">
    <source>
        <dbReference type="EMBL" id="KAG5674432.1"/>
    </source>
</evidence>
<accession>A0A9J6BXL8</accession>
<dbReference type="Proteomes" id="UP001107558">
    <property type="component" value="Chromosome 2"/>
</dbReference>
<proteinExistence type="predicted"/>
<comment type="caution">
    <text evidence="2">The sequence shown here is derived from an EMBL/GenBank/DDBJ whole genome shotgun (WGS) entry which is preliminary data.</text>
</comment>
<name>A0A9J6BXL8_POLVA</name>
<feature type="signal peptide" evidence="1">
    <location>
        <begin position="1"/>
        <end position="18"/>
    </location>
</feature>
<sequence length="108" mass="12264">MATYCPLNALGTMAKCLCLCLLPSYLDFQAQRGFFLKICNYYCNSYLQDLAMDYDHNNLGVLFERHAQSVVPINRLATMAMSLFVVSDILPIRIKIPALPSLAKYCWT</sequence>